<feature type="compositionally biased region" description="Basic and acidic residues" evidence="9">
    <location>
        <begin position="282"/>
        <end position="292"/>
    </location>
</feature>
<accession>A0A914I100</accession>
<dbReference type="GO" id="GO:0008509">
    <property type="term" value="F:monoatomic anion transmembrane transporter activity"/>
    <property type="evidence" value="ECO:0007669"/>
    <property type="project" value="InterPro"/>
</dbReference>
<keyword evidence="13" id="KW-1185">Reference proteome</keyword>
<feature type="domain" description="Band 3 cytoplasmic" evidence="12">
    <location>
        <begin position="147"/>
        <end position="404"/>
    </location>
</feature>
<dbReference type="PANTHER" id="PTHR11453">
    <property type="entry name" value="ANION EXCHANGE PROTEIN"/>
    <property type="match status" value="1"/>
</dbReference>
<dbReference type="WBParaSite" id="Gr19_v10_g561.t1">
    <property type="protein sequence ID" value="Gr19_v10_g561.t1"/>
    <property type="gene ID" value="Gr19_v10_g561"/>
</dbReference>
<organism evidence="13 14">
    <name type="scientific">Globodera rostochiensis</name>
    <name type="common">Golden nematode worm</name>
    <name type="synonym">Heterodera rostochiensis</name>
    <dbReference type="NCBI Taxonomy" id="31243"/>
    <lineage>
        <taxon>Eukaryota</taxon>
        <taxon>Metazoa</taxon>
        <taxon>Ecdysozoa</taxon>
        <taxon>Nematoda</taxon>
        <taxon>Chromadorea</taxon>
        <taxon>Rhabditida</taxon>
        <taxon>Tylenchina</taxon>
        <taxon>Tylenchomorpha</taxon>
        <taxon>Tylenchoidea</taxon>
        <taxon>Heteroderidae</taxon>
        <taxon>Heteroderinae</taxon>
        <taxon>Globodera</taxon>
    </lineage>
</organism>
<feature type="transmembrane region" description="Helical" evidence="10">
    <location>
        <begin position="715"/>
        <end position="735"/>
    </location>
</feature>
<evidence type="ECO:0000256" key="4">
    <source>
        <dbReference type="ARBA" id="ARBA00022475"/>
    </source>
</evidence>
<dbReference type="InterPro" id="IPR013769">
    <property type="entry name" value="Band3_cytoplasmic_dom"/>
</dbReference>
<dbReference type="Gene3D" id="1.10.287.570">
    <property type="entry name" value="Helical hairpin bin"/>
    <property type="match status" value="1"/>
</dbReference>
<sequence>MPSERLKSANDSLVESGAKVRRKTSSLLAGFVGKERQNNAAGEASVGGGESGPEECNMLTDALLLPQNVNLGNQCESPIDNVRRLLESNGCCESNSDHSLVESSSHGHRNALFCEMLYLNTELAERVVENGENSDLANPMPLPNLQQTLFWQQTNRWIKFEQCVEGAGTRLSKPYITFLNLYPLLQLKHCFRRGVVLLECGASSFIRLCDLLVDEWTRNGQLDDDMANLVKDIIYAPKLHLIQGKLRKVNESNDYFRNASCATIHSGAQLSASSSSGSSTENNRHENTDERLLKKLPPNIESAAILVANVSALERPLSAFVRLKYPTLLYPELPDHPIPVRFVFVLLNSMDNYSNETLNIGRAMGALLSDEIFQSVAFHCLERHTLSDAVDEFFSQIVVIPPGNCTVEARWTPADRDAGGATVRHVGMLEYSSTTKEGALSRQQQFVHLDADAQPHRTGMFFGGLVNDIRRKLPWFPSDFSDFFCGRLSQSLAATILLFFANLSNIITFGAIMERGQPLNVLSATGPTLIFEKILFDFCTTNHWEFLPFRFYVGVWMAFFLIVLVATDASALLRSTDHATAPGSASFGVLLHHPNGGWNSTVYKNLSVGVSRCHELGGEPQGLQCYFKPDVYMFSIILTFGTFLTAYSLNRFRLSRYFSFRFRNLISDFGVLIAIISFTLLTYLIGLEVPSLRVPASIRPTMDREWLVDFTNIEGYHVVLIASLPALFYTILVMMDQQITAVIINRKDNKLKKGGGYHLDLLIVSLLVLICSFLGLPFYVAATVLSSLKVHVDCTVPGERQKLLGVKEQRLSAILSHILIGCSIFLTPLVKVVPLPVLTGIFLYMGVISLIGQQFVQRIALLFMPVKYQPDYVWLRNVPTKRIHTFTSIQLLSIGVLFAIKYASSTLSMIFPLMLVFTVLIRMLILSRIFTPKELKALDDEIQVFRDVIRVRSDQPFPTSSNTHRGGASEKEPLRGEEEQQKREAEDGETAAEQQRREIGKAKEAD</sequence>
<evidence type="ECO:0000256" key="2">
    <source>
        <dbReference type="ARBA" id="ARBA00010993"/>
    </source>
</evidence>
<evidence type="ECO:0000256" key="10">
    <source>
        <dbReference type="SAM" id="Phobius"/>
    </source>
</evidence>
<feature type="transmembrane region" description="Helical" evidence="10">
    <location>
        <begin position="756"/>
        <end position="780"/>
    </location>
</feature>
<feature type="domain" description="Bicarbonate transporter-like transmembrane" evidence="11">
    <location>
        <begin position="461"/>
        <end position="514"/>
    </location>
</feature>
<keyword evidence="4" id="KW-1003">Cell membrane</keyword>
<feature type="transmembrane region" description="Helical" evidence="10">
    <location>
        <begin position="842"/>
        <end position="863"/>
    </location>
</feature>
<dbReference type="Pfam" id="PF00955">
    <property type="entry name" value="HCO3_cotransp"/>
    <property type="match status" value="3"/>
</dbReference>
<feature type="compositionally biased region" description="Low complexity" evidence="9">
    <location>
        <begin position="270"/>
        <end position="279"/>
    </location>
</feature>
<feature type="transmembrane region" description="Helical" evidence="10">
    <location>
        <begin position="910"/>
        <end position="930"/>
    </location>
</feature>
<keyword evidence="6 10" id="KW-1133">Transmembrane helix</keyword>
<feature type="region of interest" description="Disordered" evidence="9">
    <location>
        <begin position="270"/>
        <end position="292"/>
    </location>
</feature>
<feature type="transmembrane region" description="Helical" evidence="10">
    <location>
        <begin position="492"/>
        <end position="513"/>
    </location>
</feature>
<evidence type="ECO:0000256" key="3">
    <source>
        <dbReference type="ARBA" id="ARBA00022448"/>
    </source>
</evidence>
<dbReference type="AlphaFoldDB" id="A0A914I100"/>
<feature type="transmembrane region" description="Helical" evidence="10">
    <location>
        <begin position="883"/>
        <end position="903"/>
    </location>
</feature>
<dbReference type="Gene3D" id="3.40.930.10">
    <property type="entry name" value="Mannitol-specific EII, Chain A"/>
    <property type="match status" value="1"/>
</dbReference>
<evidence type="ECO:0000256" key="8">
    <source>
        <dbReference type="ARBA" id="ARBA00023136"/>
    </source>
</evidence>
<keyword evidence="3" id="KW-0813">Transport</keyword>
<feature type="compositionally biased region" description="Basic and acidic residues" evidence="9">
    <location>
        <begin position="994"/>
        <end position="1006"/>
    </location>
</feature>
<feature type="region of interest" description="Disordered" evidence="9">
    <location>
        <begin position="955"/>
        <end position="1006"/>
    </location>
</feature>
<dbReference type="InterPro" id="IPR011531">
    <property type="entry name" value="HCO3_transpt-like_TM_dom"/>
</dbReference>
<feature type="domain" description="Bicarbonate transporter-like transmembrane" evidence="11">
    <location>
        <begin position="516"/>
        <end position="580"/>
    </location>
</feature>
<dbReference type="SUPFAM" id="SSF55804">
    <property type="entry name" value="Phoshotransferase/anion transport protein"/>
    <property type="match status" value="1"/>
</dbReference>
<evidence type="ECO:0000259" key="12">
    <source>
        <dbReference type="Pfam" id="PF07565"/>
    </source>
</evidence>
<evidence type="ECO:0000256" key="9">
    <source>
        <dbReference type="SAM" id="MobiDB-lite"/>
    </source>
</evidence>
<feature type="transmembrane region" description="Helical" evidence="10">
    <location>
        <begin position="669"/>
        <end position="687"/>
    </location>
</feature>
<evidence type="ECO:0000256" key="1">
    <source>
        <dbReference type="ARBA" id="ARBA00004651"/>
    </source>
</evidence>
<feature type="transmembrane region" description="Helical" evidence="10">
    <location>
        <begin position="811"/>
        <end position="830"/>
    </location>
</feature>
<feature type="transmembrane region" description="Helical" evidence="10">
    <location>
        <begin position="551"/>
        <end position="573"/>
    </location>
</feature>
<keyword evidence="7" id="KW-0406">Ion transport</keyword>
<evidence type="ECO:0000256" key="6">
    <source>
        <dbReference type="ARBA" id="ARBA00022989"/>
    </source>
</evidence>
<feature type="domain" description="Bicarbonate transporter-like transmembrane" evidence="11">
    <location>
        <begin position="608"/>
        <end position="942"/>
    </location>
</feature>
<comment type="similarity">
    <text evidence="2">Belongs to the anion exchanger (TC 2.A.31) family.</text>
</comment>
<keyword evidence="8 10" id="KW-0472">Membrane</keyword>
<feature type="transmembrane region" description="Helical" evidence="10">
    <location>
        <begin position="631"/>
        <end position="649"/>
    </location>
</feature>
<dbReference type="GO" id="GO:0008510">
    <property type="term" value="F:sodium:bicarbonate symporter activity"/>
    <property type="evidence" value="ECO:0007669"/>
    <property type="project" value="TreeGrafter"/>
</dbReference>
<evidence type="ECO:0000313" key="13">
    <source>
        <dbReference type="Proteomes" id="UP000887572"/>
    </source>
</evidence>
<dbReference type="InterPro" id="IPR016152">
    <property type="entry name" value="PTrfase/Anion_transptr"/>
</dbReference>
<dbReference type="GO" id="GO:0005886">
    <property type="term" value="C:plasma membrane"/>
    <property type="evidence" value="ECO:0007669"/>
    <property type="project" value="UniProtKB-SubCell"/>
</dbReference>
<feature type="compositionally biased region" description="Basic and acidic residues" evidence="9">
    <location>
        <begin position="967"/>
        <end position="985"/>
    </location>
</feature>
<comment type="subcellular location">
    <subcellularLocation>
        <location evidence="1">Cell membrane</location>
        <topology evidence="1">Multi-pass membrane protein</topology>
    </subcellularLocation>
</comment>
<dbReference type="GO" id="GO:0051453">
    <property type="term" value="P:regulation of intracellular pH"/>
    <property type="evidence" value="ECO:0007669"/>
    <property type="project" value="TreeGrafter"/>
</dbReference>
<evidence type="ECO:0000313" key="14">
    <source>
        <dbReference type="WBParaSite" id="Gr19_v10_g561.t1"/>
    </source>
</evidence>
<protein>
    <submittedName>
        <fullName evidence="14">Anion exchange protein</fullName>
    </submittedName>
</protein>
<dbReference type="PANTHER" id="PTHR11453:SF36">
    <property type="entry name" value="ANION EXCHANGE PROTEIN"/>
    <property type="match status" value="1"/>
</dbReference>
<reference evidence="14" key="1">
    <citation type="submission" date="2022-11" db="UniProtKB">
        <authorList>
            <consortium name="WormBaseParasite"/>
        </authorList>
    </citation>
    <scope>IDENTIFICATION</scope>
</reference>
<evidence type="ECO:0000256" key="5">
    <source>
        <dbReference type="ARBA" id="ARBA00022692"/>
    </source>
</evidence>
<dbReference type="InterPro" id="IPR003020">
    <property type="entry name" value="HCO3_transpt_euk"/>
</dbReference>
<evidence type="ECO:0000259" key="11">
    <source>
        <dbReference type="Pfam" id="PF00955"/>
    </source>
</evidence>
<keyword evidence="5 10" id="KW-0812">Transmembrane</keyword>
<name>A0A914I100_GLORO</name>
<dbReference type="GO" id="GO:0005452">
    <property type="term" value="F:solute:inorganic anion antiporter activity"/>
    <property type="evidence" value="ECO:0007669"/>
    <property type="project" value="InterPro"/>
</dbReference>
<dbReference type="Pfam" id="PF07565">
    <property type="entry name" value="Band_3_cyto"/>
    <property type="match status" value="1"/>
</dbReference>
<evidence type="ECO:0000256" key="7">
    <source>
        <dbReference type="ARBA" id="ARBA00023065"/>
    </source>
</evidence>
<dbReference type="PRINTS" id="PR01231">
    <property type="entry name" value="HCO3TRNSPORT"/>
</dbReference>
<proteinExistence type="inferred from homology"/>
<dbReference type="Proteomes" id="UP000887572">
    <property type="component" value="Unplaced"/>
</dbReference>